<comment type="caution">
    <text evidence="7">The sequence shown here is derived from an EMBL/GenBank/DDBJ whole genome shotgun (WGS) entry which is preliminary data.</text>
</comment>
<reference evidence="7 8" key="1">
    <citation type="submission" date="2024-02" db="EMBL/GenBank/DDBJ databases">
        <title>De novo assembly and annotation of 12 fungi associated with fruit tree decline syndrome in Ontario, Canada.</title>
        <authorList>
            <person name="Sulman M."/>
            <person name="Ellouze W."/>
            <person name="Ilyukhin E."/>
        </authorList>
    </citation>
    <scope>NUCLEOTIDE SEQUENCE [LARGE SCALE GENOMIC DNA]</scope>
    <source>
        <strain evidence="7 8">M1-105</strain>
    </source>
</reference>
<evidence type="ECO:0000256" key="3">
    <source>
        <dbReference type="ARBA" id="ARBA00022989"/>
    </source>
</evidence>
<keyword evidence="2 5" id="KW-0812">Transmembrane</keyword>
<dbReference type="InterPro" id="IPR005829">
    <property type="entry name" value="Sugar_transporter_CS"/>
</dbReference>
<feature type="transmembrane region" description="Helical" evidence="5">
    <location>
        <begin position="23"/>
        <end position="50"/>
    </location>
</feature>
<feature type="transmembrane region" description="Helical" evidence="5">
    <location>
        <begin position="117"/>
        <end position="139"/>
    </location>
</feature>
<feature type="transmembrane region" description="Helical" evidence="5">
    <location>
        <begin position="332"/>
        <end position="352"/>
    </location>
</feature>
<feature type="transmembrane region" description="Helical" evidence="5">
    <location>
        <begin position="422"/>
        <end position="448"/>
    </location>
</feature>
<evidence type="ECO:0000313" key="7">
    <source>
        <dbReference type="EMBL" id="KAL1636877.1"/>
    </source>
</evidence>
<evidence type="ECO:0000256" key="1">
    <source>
        <dbReference type="ARBA" id="ARBA00004141"/>
    </source>
</evidence>
<organism evidence="7 8">
    <name type="scientific">Neofusicoccum ribis</name>
    <dbReference type="NCBI Taxonomy" id="45134"/>
    <lineage>
        <taxon>Eukaryota</taxon>
        <taxon>Fungi</taxon>
        <taxon>Dikarya</taxon>
        <taxon>Ascomycota</taxon>
        <taxon>Pezizomycotina</taxon>
        <taxon>Dothideomycetes</taxon>
        <taxon>Dothideomycetes incertae sedis</taxon>
        <taxon>Botryosphaeriales</taxon>
        <taxon>Botryosphaeriaceae</taxon>
        <taxon>Neofusicoccum</taxon>
    </lineage>
</organism>
<feature type="transmembrane region" description="Helical" evidence="5">
    <location>
        <begin position="391"/>
        <end position="410"/>
    </location>
</feature>
<feature type="transmembrane region" description="Helical" evidence="5">
    <location>
        <begin position="291"/>
        <end position="311"/>
    </location>
</feature>
<proteinExistence type="predicted"/>
<protein>
    <recommendedName>
        <fullName evidence="6">Major facilitator superfamily (MFS) profile domain-containing protein</fullName>
    </recommendedName>
</protein>
<dbReference type="PANTHER" id="PTHR23502">
    <property type="entry name" value="MAJOR FACILITATOR SUPERFAMILY"/>
    <property type="match status" value="1"/>
</dbReference>
<sequence length="462" mass="50215">MTSSYSTLVGKEDPKGWSTRRKWAVAIIVSCYGLIIPSTAAMVVPAFSHIARDLGIHGDGEVQMVMSVFLLGWGVGPILVAPLSEVYGRRRLLNTGHSLFLVANTLCGFTSNKSHFMLLRFLSGLFGSGPMSIGAGVLSDLWYKEDRGLSLSIYALGPLAGPAIGPIAAGYIVEKWSWRWIFFGASAFAFTMLVLGHFLLLETFAPVLIRWKKQRLVANGVDVSTEDLKAPTLWSLKDELKRPFIMLGTQPIVQTVALFMGFLFGLNQLTIATFETMWEQRYNLPPRIASLHYASIATGLLLGSQIGGRINDRIYARLQRHYSSPGTPEFRAPLMLLSALLLPTGQLVYGWTAQARLAWPLPDAGAALSSAAIILGYQCVQAYVIDCYPRYAASAMGSLTLLRAAAGFAFPEAAPGLYGWLGYGWASTVIAVASAVVGMAAPAVLWWWGPGLRERSPFARGV</sequence>
<feature type="transmembrane region" description="Helical" evidence="5">
    <location>
        <begin position="179"/>
        <end position="205"/>
    </location>
</feature>
<dbReference type="SUPFAM" id="SSF103473">
    <property type="entry name" value="MFS general substrate transporter"/>
    <property type="match status" value="1"/>
</dbReference>
<feature type="transmembrane region" description="Helical" evidence="5">
    <location>
        <begin position="151"/>
        <end position="173"/>
    </location>
</feature>
<dbReference type="PANTHER" id="PTHR23502:SF60">
    <property type="entry name" value="MAJOR FACILITATOR SUPERFAMILY (MFS) PROFILE DOMAIN-CONTAINING PROTEIN-RELATED"/>
    <property type="match status" value="1"/>
</dbReference>
<evidence type="ECO:0000259" key="6">
    <source>
        <dbReference type="PROSITE" id="PS50850"/>
    </source>
</evidence>
<feature type="domain" description="Major facilitator superfamily (MFS) profile" evidence="6">
    <location>
        <begin position="25"/>
        <end position="462"/>
    </location>
</feature>
<evidence type="ECO:0000256" key="5">
    <source>
        <dbReference type="SAM" id="Phobius"/>
    </source>
</evidence>
<dbReference type="EMBL" id="JAJVDC020000005">
    <property type="protein sequence ID" value="KAL1636877.1"/>
    <property type="molecule type" value="Genomic_DNA"/>
</dbReference>
<dbReference type="PROSITE" id="PS50850">
    <property type="entry name" value="MFS"/>
    <property type="match status" value="1"/>
</dbReference>
<feature type="transmembrane region" description="Helical" evidence="5">
    <location>
        <begin position="62"/>
        <end position="80"/>
    </location>
</feature>
<evidence type="ECO:0000256" key="2">
    <source>
        <dbReference type="ARBA" id="ARBA00022692"/>
    </source>
</evidence>
<keyword evidence="3 5" id="KW-1133">Transmembrane helix</keyword>
<dbReference type="Pfam" id="PF07690">
    <property type="entry name" value="MFS_1"/>
    <property type="match status" value="1"/>
</dbReference>
<dbReference type="InterPro" id="IPR011701">
    <property type="entry name" value="MFS"/>
</dbReference>
<dbReference type="Proteomes" id="UP001521116">
    <property type="component" value="Unassembled WGS sequence"/>
</dbReference>
<keyword evidence="4 5" id="KW-0472">Membrane</keyword>
<accession>A0ABR3TBW1</accession>
<dbReference type="Gene3D" id="1.20.1250.20">
    <property type="entry name" value="MFS general substrate transporter like domains"/>
    <property type="match status" value="1"/>
</dbReference>
<evidence type="ECO:0000313" key="8">
    <source>
        <dbReference type="Proteomes" id="UP001521116"/>
    </source>
</evidence>
<dbReference type="InterPro" id="IPR020846">
    <property type="entry name" value="MFS_dom"/>
</dbReference>
<feature type="transmembrane region" description="Helical" evidence="5">
    <location>
        <begin position="251"/>
        <end position="271"/>
    </location>
</feature>
<comment type="subcellular location">
    <subcellularLocation>
        <location evidence="1">Membrane</location>
        <topology evidence="1">Multi-pass membrane protein</topology>
    </subcellularLocation>
</comment>
<feature type="transmembrane region" description="Helical" evidence="5">
    <location>
        <begin position="364"/>
        <end position="384"/>
    </location>
</feature>
<dbReference type="PROSITE" id="PS00216">
    <property type="entry name" value="SUGAR_TRANSPORT_1"/>
    <property type="match status" value="1"/>
</dbReference>
<gene>
    <name evidence="7" type="ORF">SLS56_000971</name>
</gene>
<evidence type="ECO:0000256" key="4">
    <source>
        <dbReference type="ARBA" id="ARBA00023136"/>
    </source>
</evidence>
<name>A0ABR3TBW1_9PEZI</name>
<keyword evidence="8" id="KW-1185">Reference proteome</keyword>
<dbReference type="InterPro" id="IPR036259">
    <property type="entry name" value="MFS_trans_sf"/>
</dbReference>